<dbReference type="InterPro" id="IPR046357">
    <property type="entry name" value="PPIase_dom_sf"/>
</dbReference>
<sequence length="320" mass="36679">MIRQKIRFMRYGLYCFVCWTLIFLPLGCGLSDHGEGDPVITIGSKHLSSDALKKEMEFIGGGVPVPVQHAGEIKARLIEQIIDYYLIIEYGKQNNISISENEFQRSIKEIKKEYSEGAFRKALLQGYVDPALWEHRLRNQLLVGKVIKQVLDKTASPSYEEIKIYFQKNKGNFRSPEMLRFRQIVCRSKKEAAKLRHRIRAGEDMGELAKKYSTAPESETHGVVGWVARGDLDETMENALFSMQIGKISPIIKTSFGYHLFEVMSRAPAGVKGLPEVMPEIESQLLRQKQGVFYQQWLEKLRSDFEVKVNQPMLSKLELS</sequence>
<accession>A0A8J6N0L4</accession>
<comment type="catalytic activity">
    <reaction evidence="1">
        <text>[protein]-peptidylproline (omega=180) = [protein]-peptidylproline (omega=0)</text>
        <dbReference type="Rhea" id="RHEA:16237"/>
        <dbReference type="Rhea" id="RHEA-COMP:10747"/>
        <dbReference type="Rhea" id="RHEA-COMP:10748"/>
        <dbReference type="ChEBI" id="CHEBI:83833"/>
        <dbReference type="ChEBI" id="CHEBI:83834"/>
        <dbReference type="EC" id="5.2.1.8"/>
    </reaction>
</comment>
<dbReference type="InterPro" id="IPR027304">
    <property type="entry name" value="Trigger_fact/SurA_dom_sf"/>
</dbReference>
<dbReference type="Pfam" id="PF00639">
    <property type="entry name" value="Rotamase"/>
    <property type="match status" value="1"/>
</dbReference>
<dbReference type="Gene3D" id="3.10.50.40">
    <property type="match status" value="1"/>
</dbReference>
<dbReference type="PROSITE" id="PS50198">
    <property type="entry name" value="PPIC_PPIASE_2"/>
    <property type="match status" value="1"/>
</dbReference>
<evidence type="ECO:0000256" key="1">
    <source>
        <dbReference type="ARBA" id="ARBA00000971"/>
    </source>
</evidence>
<dbReference type="SUPFAM" id="SSF54534">
    <property type="entry name" value="FKBP-like"/>
    <property type="match status" value="1"/>
</dbReference>
<evidence type="ECO:0000256" key="3">
    <source>
        <dbReference type="ARBA" id="ARBA00022729"/>
    </source>
</evidence>
<dbReference type="AlphaFoldDB" id="A0A8J6N0L4"/>
<dbReference type="Pfam" id="PF13624">
    <property type="entry name" value="SurA_N_3"/>
    <property type="match status" value="1"/>
</dbReference>
<dbReference type="Gene3D" id="1.10.4030.10">
    <property type="entry name" value="Porin chaperone SurA, peptide-binding domain"/>
    <property type="match status" value="1"/>
</dbReference>
<protein>
    <recommendedName>
        <fullName evidence="2">peptidylprolyl isomerase</fullName>
        <ecNumber evidence="2">5.2.1.8</ecNumber>
    </recommendedName>
</protein>
<evidence type="ECO:0000313" key="9">
    <source>
        <dbReference type="Proteomes" id="UP000650524"/>
    </source>
</evidence>
<name>A0A8J6N0L4_9DELT</name>
<evidence type="ECO:0000313" key="8">
    <source>
        <dbReference type="EMBL" id="MBC8177119.1"/>
    </source>
</evidence>
<dbReference type="PANTHER" id="PTHR47245">
    <property type="entry name" value="PEPTIDYLPROLYL ISOMERASE"/>
    <property type="match status" value="1"/>
</dbReference>
<dbReference type="InterPro" id="IPR000297">
    <property type="entry name" value="PPIase_PpiC"/>
</dbReference>
<dbReference type="SUPFAM" id="SSF109998">
    <property type="entry name" value="Triger factor/SurA peptide-binding domain-like"/>
    <property type="match status" value="1"/>
</dbReference>
<evidence type="ECO:0000256" key="6">
    <source>
        <dbReference type="PROSITE-ProRule" id="PRU00278"/>
    </source>
</evidence>
<dbReference type="EMBL" id="JACNJD010000187">
    <property type="protein sequence ID" value="MBC8177119.1"/>
    <property type="molecule type" value="Genomic_DNA"/>
</dbReference>
<evidence type="ECO:0000256" key="2">
    <source>
        <dbReference type="ARBA" id="ARBA00013194"/>
    </source>
</evidence>
<evidence type="ECO:0000256" key="4">
    <source>
        <dbReference type="ARBA" id="ARBA00023110"/>
    </source>
</evidence>
<reference evidence="8 9" key="1">
    <citation type="submission" date="2020-08" db="EMBL/GenBank/DDBJ databases">
        <title>Bridging the membrane lipid divide: bacteria of the FCB group superphylum have the potential to synthesize archaeal ether lipids.</title>
        <authorList>
            <person name="Villanueva L."/>
            <person name="Von Meijenfeldt F.A.B."/>
            <person name="Westbye A.B."/>
            <person name="Yadav S."/>
            <person name="Hopmans E.C."/>
            <person name="Dutilh B.E."/>
            <person name="Sinninghe Damste J.S."/>
        </authorList>
    </citation>
    <scope>NUCLEOTIDE SEQUENCE [LARGE SCALE GENOMIC DNA]</scope>
    <source>
        <strain evidence="8">NIOZ-UU27</strain>
    </source>
</reference>
<keyword evidence="4 6" id="KW-0697">Rotamase</keyword>
<dbReference type="Proteomes" id="UP000650524">
    <property type="component" value="Unassembled WGS sequence"/>
</dbReference>
<organism evidence="8 9">
    <name type="scientific">Candidatus Desulfacyla euxinica</name>
    <dbReference type="NCBI Taxonomy" id="2841693"/>
    <lineage>
        <taxon>Bacteria</taxon>
        <taxon>Deltaproteobacteria</taxon>
        <taxon>Candidatus Desulfacyla</taxon>
    </lineage>
</organism>
<feature type="domain" description="PpiC" evidence="7">
    <location>
        <begin position="176"/>
        <end position="265"/>
    </location>
</feature>
<comment type="caution">
    <text evidence="8">The sequence shown here is derived from an EMBL/GenBank/DDBJ whole genome shotgun (WGS) entry which is preliminary data.</text>
</comment>
<gene>
    <name evidence="8" type="ORF">H8E19_06895</name>
</gene>
<keyword evidence="5 6" id="KW-0413">Isomerase</keyword>
<proteinExistence type="predicted"/>
<dbReference type="PANTHER" id="PTHR47245:SF1">
    <property type="entry name" value="FOLDASE PROTEIN PRSA"/>
    <property type="match status" value="1"/>
</dbReference>
<dbReference type="InterPro" id="IPR050245">
    <property type="entry name" value="PrsA_foldase"/>
</dbReference>
<keyword evidence="3" id="KW-0732">Signal</keyword>
<dbReference type="EC" id="5.2.1.8" evidence="2"/>
<evidence type="ECO:0000259" key="7">
    <source>
        <dbReference type="PROSITE" id="PS50198"/>
    </source>
</evidence>
<evidence type="ECO:0000256" key="5">
    <source>
        <dbReference type="ARBA" id="ARBA00023235"/>
    </source>
</evidence>
<dbReference type="GO" id="GO:0003755">
    <property type="term" value="F:peptidyl-prolyl cis-trans isomerase activity"/>
    <property type="evidence" value="ECO:0007669"/>
    <property type="project" value="UniProtKB-KW"/>
</dbReference>